<name>A0A9W7L436_9STRA</name>
<evidence type="ECO:0000256" key="1">
    <source>
        <dbReference type="SAM" id="SignalP"/>
    </source>
</evidence>
<dbReference type="EMBL" id="BRYA01000645">
    <property type="protein sequence ID" value="GMI27500.1"/>
    <property type="molecule type" value="Genomic_DNA"/>
</dbReference>
<feature type="chain" id="PRO_5040945790" description="PPIase FKBP-type domain-containing protein" evidence="1">
    <location>
        <begin position="21"/>
        <end position="278"/>
    </location>
</feature>
<evidence type="ECO:0000313" key="4">
    <source>
        <dbReference type="Proteomes" id="UP001165065"/>
    </source>
</evidence>
<dbReference type="OrthoDB" id="1902587at2759"/>
<feature type="signal peptide" evidence="1">
    <location>
        <begin position="1"/>
        <end position="20"/>
    </location>
</feature>
<dbReference type="InterPro" id="IPR046357">
    <property type="entry name" value="PPIase_dom_sf"/>
</dbReference>
<gene>
    <name evidence="3" type="ORF">TrCOL_g2299</name>
</gene>
<dbReference type="SUPFAM" id="SSF54534">
    <property type="entry name" value="FKBP-like"/>
    <property type="match status" value="1"/>
</dbReference>
<protein>
    <recommendedName>
        <fullName evidence="2">PPIase FKBP-type domain-containing protein</fullName>
    </recommendedName>
</protein>
<accession>A0A9W7L436</accession>
<keyword evidence="4" id="KW-1185">Reference proteome</keyword>
<comment type="caution">
    <text evidence="3">The sequence shown here is derived from an EMBL/GenBank/DDBJ whole genome shotgun (WGS) entry which is preliminary data.</text>
</comment>
<organism evidence="3 4">
    <name type="scientific">Triparma columacea</name>
    <dbReference type="NCBI Taxonomy" id="722753"/>
    <lineage>
        <taxon>Eukaryota</taxon>
        <taxon>Sar</taxon>
        <taxon>Stramenopiles</taxon>
        <taxon>Ochrophyta</taxon>
        <taxon>Bolidophyceae</taxon>
        <taxon>Parmales</taxon>
        <taxon>Triparmaceae</taxon>
        <taxon>Triparma</taxon>
    </lineage>
</organism>
<feature type="domain" description="PPIase FKBP-type" evidence="2">
    <location>
        <begin position="165"/>
        <end position="211"/>
    </location>
</feature>
<dbReference type="InterPro" id="IPR001179">
    <property type="entry name" value="PPIase_FKBP_dom"/>
</dbReference>
<dbReference type="Pfam" id="PF00254">
    <property type="entry name" value="FKBP_C"/>
    <property type="match status" value="1"/>
</dbReference>
<sequence length="278" mass="30069">MLSYHTLFAFLVLSISPSTPYTPTPPQPFGRRAVLRAPLFGFPFLVGVSPFPATALVPGALPPPPKKKVGGGEKSCKTIDECLEQREKQEREALEDAPQVEVFSQGKVRFIRLQPGSDDSEGLAEGASTSVRFNVLKAGKRSADGLSGQGTSVFSTGYMLEDDEKPNASFDFSTSDLGVIPALRLGVVGMKVHEVRRLQVLPQMGWRKASLSCDGGPGGSGAGGDVKTDYVIVPTAEIVDQEKCFDRTLTPFPPGYEKGRRLAQRFDQALILEVERLK</sequence>
<reference evidence="4" key="1">
    <citation type="journal article" date="2023" name="Commun. Biol.">
        <title>Genome analysis of Parmales, the sister group of diatoms, reveals the evolutionary specialization of diatoms from phago-mixotrophs to photoautotrophs.</title>
        <authorList>
            <person name="Ban H."/>
            <person name="Sato S."/>
            <person name="Yoshikawa S."/>
            <person name="Yamada K."/>
            <person name="Nakamura Y."/>
            <person name="Ichinomiya M."/>
            <person name="Sato N."/>
            <person name="Blanc-Mathieu R."/>
            <person name="Endo H."/>
            <person name="Kuwata A."/>
            <person name="Ogata H."/>
        </authorList>
    </citation>
    <scope>NUCLEOTIDE SEQUENCE [LARGE SCALE GENOMIC DNA]</scope>
</reference>
<dbReference type="Proteomes" id="UP001165065">
    <property type="component" value="Unassembled WGS sequence"/>
</dbReference>
<dbReference type="Gene3D" id="3.10.50.40">
    <property type="match status" value="1"/>
</dbReference>
<dbReference type="GO" id="GO:0003755">
    <property type="term" value="F:peptidyl-prolyl cis-trans isomerase activity"/>
    <property type="evidence" value="ECO:0007669"/>
    <property type="project" value="InterPro"/>
</dbReference>
<keyword evidence="1" id="KW-0732">Signal</keyword>
<evidence type="ECO:0000313" key="3">
    <source>
        <dbReference type="EMBL" id="GMI27500.1"/>
    </source>
</evidence>
<dbReference type="AlphaFoldDB" id="A0A9W7L436"/>
<proteinExistence type="predicted"/>
<evidence type="ECO:0000259" key="2">
    <source>
        <dbReference type="Pfam" id="PF00254"/>
    </source>
</evidence>